<dbReference type="OrthoDB" id="5989407at2759"/>
<dbReference type="EMBL" id="MU826376">
    <property type="protein sequence ID" value="KAJ7377605.1"/>
    <property type="molecule type" value="Genomic_DNA"/>
</dbReference>
<feature type="region of interest" description="Disordered" evidence="2">
    <location>
        <begin position="311"/>
        <end position="364"/>
    </location>
</feature>
<sequence length="533" mass="56770">MPEVVDCPNSLVAFFPPAVYHTVGSHMVLPELLQSVSREQLSTAQFLRNGAVRLTFKTAASCDAVVAGGITVHGHVLRVVSVETKSRLIHLRDCPAEVPDSKISGFFGPFGEVHSISHSEHIGFPGLRDGTRVVKMTLTKDVPPVVRVAGFDCRVWYRRQLAYCTICKKSGHRGKGCPLDGLCRRCERPGHVAKECRNAWASRSTVRRPAAPAAPAPAAAPDAAVTTPPVAVPAPDAVPVAAVGTPSVATAAPVPDVAPVAAAGSSDIPPAPETAMAVSEDEEDESDMDFLPGNDEEAYVSACSSAEFASGDDEVVAAPPVPPSPKRQRRKRKRRGQCPPRPAPGPPAPEPAPGPSTMDLSSEDPSDARLIHTFREVWEDTLTWEEIRAGKVDMSGFDPSQAQPTKALVLFYETPLPISSSTPVPLDSPVPPTIPSVGSTVTPVATTPVPDCLRRSPFAIHITLNGAPEVNGYFDYGDCTEKIMNGISIERVRVHDYEDQPELRPSIVVPTAPLVVLPDVPPARFPAPPDVPQ</sequence>
<dbReference type="SUPFAM" id="SSF57756">
    <property type="entry name" value="Retrovirus zinc finger-like domains"/>
    <property type="match status" value="1"/>
</dbReference>
<dbReference type="SMART" id="SM00343">
    <property type="entry name" value="ZnF_C2HC"/>
    <property type="match status" value="2"/>
</dbReference>
<accession>A0A9W9ZA68</accession>
<feature type="compositionally biased region" description="Acidic residues" evidence="2">
    <location>
        <begin position="279"/>
        <end position="293"/>
    </location>
</feature>
<dbReference type="GO" id="GO:0008270">
    <property type="term" value="F:zinc ion binding"/>
    <property type="evidence" value="ECO:0007669"/>
    <property type="project" value="UniProtKB-KW"/>
</dbReference>
<feature type="domain" description="CCHC-type" evidence="3">
    <location>
        <begin position="183"/>
        <end position="198"/>
    </location>
</feature>
<feature type="compositionally biased region" description="Basic residues" evidence="2">
    <location>
        <begin position="326"/>
        <end position="336"/>
    </location>
</feature>
<protein>
    <recommendedName>
        <fullName evidence="3">CCHC-type domain-containing protein</fullName>
    </recommendedName>
</protein>
<gene>
    <name evidence="4" type="ORF">OS493_028165</name>
</gene>
<proteinExistence type="predicted"/>
<keyword evidence="1" id="KW-0862">Zinc</keyword>
<evidence type="ECO:0000313" key="5">
    <source>
        <dbReference type="Proteomes" id="UP001163046"/>
    </source>
</evidence>
<keyword evidence="5" id="KW-1185">Reference proteome</keyword>
<dbReference type="AlphaFoldDB" id="A0A9W9ZA68"/>
<organism evidence="4 5">
    <name type="scientific">Desmophyllum pertusum</name>
    <dbReference type="NCBI Taxonomy" id="174260"/>
    <lineage>
        <taxon>Eukaryota</taxon>
        <taxon>Metazoa</taxon>
        <taxon>Cnidaria</taxon>
        <taxon>Anthozoa</taxon>
        <taxon>Hexacorallia</taxon>
        <taxon>Scleractinia</taxon>
        <taxon>Caryophylliina</taxon>
        <taxon>Caryophylliidae</taxon>
        <taxon>Desmophyllum</taxon>
    </lineage>
</organism>
<evidence type="ECO:0000256" key="1">
    <source>
        <dbReference type="PROSITE-ProRule" id="PRU00047"/>
    </source>
</evidence>
<keyword evidence="1" id="KW-0479">Metal-binding</keyword>
<dbReference type="InterPro" id="IPR001878">
    <property type="entry name" value="Znf_CCHC"/>
</dbReference>
<feature type="region of interest" description="Disordered" evidence="2">
    <location>
        <begin position="262"/>
        <end position="293"/>
    </location>
</feature>
<keyword evidence="1" id="KW-0863">Zinc-finger</keyword>
<dbReference type="InterPro" id="IPR036875">
    <property type="entry name" value="Znf_CCHC_sf"/>
</dbReference>
<feature type="compositionally biased region" description="Pro residues" evidence="2">
    <location>
        <begin position="339"/>
        <end position="354"/>
    </location>
</feature>
<evidence type="ECO:0000256" key="2">
    <source>
        <dbReference type="SAM" id="MobiDB-lite"/>
    </source>
</evidence>
<dbReference type="Proteomes" id="UP001163046">
    <property type="component" value="Unassembled WGS sequence"/>
</dbReference>
<dbReference type="PROSITE" id="PS50158">
    <property type="entry name" value="ZF_CCHC"/>
    <property type="match status" value="1"/>
</dbReference>
<reference evidence="4" key="1">
    <citation type="submission" date="2023-01" db="EMBL/GenBank/DDBJ databases">
        <title>Genome assembly of the deep-sea coral Lophelia pertusa.</title>
        <authorList>
            <person name="Herrera S."/>
            <person name="Cordes E."/>
        </authorList>
    </citation>
    <scope>NUCLEOTIDE SEQUENCE</scope>
    <source>
        <strain evidence="4">USNM1676648</strain>
        <tissue evidence="4">Polyp</tissue>
    </source>
</reference>
<dbReference type="Gene3D" id="4.10.60.10">
    <property type="entry name" value="Zinc finger, CCHC-type"/>
    <property type="match status" value="1"/>
</dbReference>
<comment type="caution">
    <text evidence="4">The sequence shown here is derived from an EMBL/GenBank/DDBJ whole genome shotgun (WGS) entry which is preliminary data.</text>
</comment>
<dbReference type="GO" id="GO:0003676">
    <property type="term" value="F:nucleic acid binding"/>
    <property type="evidence" value="ECO:0007669"/>
    <property type="project" value="InterPro"/>
</dbReference>
<evidence type="ECO:0000259" key="3">
    <source>
        <dbReference type="PROSITE" id="PS50158"/>
    </source>
</evidence>
<name>A0A9W9ZA68_9CNID</name>
<evidence type="ECO:0000313" key="4">
    <source>
        <dbReference type="EMBL" id="KAJ7377605.1"/>
    </source>
</evidence>